<keyword evidence="5 6" id="KW-0472">Membrane</keyword>
<protein>
    <submittedName>
        <fullName evidence="7">YihY/virulence factor BrkB family protein</fullName>
    </submittedName>
</protein>
<feature type="transmembrane region" description="Helical" evidence="6">
    <location>
        <begin position="216"/>
        <end position="240"/>
    </location>
</feature>
<dbReference type="GO" id="GO:0005886">
    <property type="term" value="C:plasma membrane"/>
    <property type="evidence" value="ECO:0007669"/>
    <property type="project" value="UniProtKB-SubCell"/>
</dbReference>
<proteinExistence type="predicted"/>
<evidence type="ECO:0000256" key="5">
    <source>
        <dbReference type="ARBA" id="ARBA00023136"/>
    </source>
</evidence>
<feature type="transmembrane region" description="Helical" evidence="6">
    <location>
        <begin position="146"/>
        <end position="177"/>
    </location>
</feature>
<feature type="transmembrane region" description="Helical" evidence="6">
    <location>
        <begin position="104"/>
        <end position="125"/>
    </location>
</feature>
<keyword evidence="3 6" id="KW-0812">Transmembrane</keyword>
<dbReference type="PANTHER" id="PTHR30213:SF0">
    <property type="entry name" value="UPF0761 MEMBRANE PROTEIN YIHY"/>
    <property type="match status" value="1"/>
</dbReference>
<feature type="transmembrane region" description="Helical" evidence="6">
    <location>
        <begin position="183"/>
        <end position="204"/>
    </location>
</feature>
<dbReference type="InterPro" id="IPR017039">
    <property type="entry name" value="Virul_fac_BrkB"/>
</dbReference>
<evidence type="ECO:0000256" key="6">
    <source>
        <dbReference type="SAM" id="Phobius"/>
    </source>
</evidence>
<keyword evidence="2" id="KW-1003">Cell membrane</keyword>
<name>A0A848EFA2_9PROT</name>
<feature type="transmembrane region" description="Helical" evidence="6">
    <location>
        <begin position="40"/>
        <end position="62"/>
    </location>
</feature>
<dbReference type="Pfam" id="PF03631">
    <property type="entry name" value="Virul_fac_BrkB"/>
    <property type="match status" value="1"/>
</dbReference>
<dbReference type="RefSeq" id="WP_170054965.1">
    <property type="nucleotide sequence ID" value="NZ_JABBKX010000005.1"/>
</dbReference>
<evidence type="ECO:0000256" key="1">
    <source>
        <dbReference type="ARBA" id="ARBA00004651"/>
    </source>
</evidence>
<keyword evidence="4 6" id="KW-1133">Transmembrane helix</keyword>
<dbReference type="Proteomes" id="UP000548582">
    <property type="component" value="Unassembled WGS sequence"/>
</dbReference>
<gene>
    <name evidence="7" type="ORF">GWK16_15950</name>
</gene>
<comment type="subcellular location">
    <subcellularLocation>
        <location evidence="1">Cell membrane</location>
        <topology evidence="1">Multi-pass membrane protein</topology>
    </subcellularLocation>
</comment>
<dbReference type="PANTHER" id="PTHR30213">
    <property type="entry name" value="INNER MEMBRANE PROTEIN YHJD"/>
    <property type="match status" value="1"/>
</dbReference>
<reference evidence="7 8" key="1">
    <citation type="submission" date="2020-03" db="EMBL/GenBank/DDBJ databases">
        <authorList>
            <person name="Sun Q."/>
        </authorList>
    </citation>
    <scope>NUCLEOTIDE SEQUENCE [LARGE SCALE GENOMIC DNA]</scope>
    <source>
        <strain evidence="7 8">JC162</strain>
    </source>
</reference>
<dbReference type="EMBL" id="JABBKX010000005">
    <property type="protein sequence ID" value="NMJ42742.1"/>
    <property type="molecule type" value="Genomic_DNA"/>
</dbReference>
<evidence type="ECO:0000313" key="8">
    <source>
        <dbReference type="Proteomes" id="UP000548582"/>
    </source>
</evidence>
<organism evidence="7 8">
    <name type="scientific">Neoroseomonas marina</name>
    <dbReference type="NCBI Taxonomy" id="1232220"/>
    <lineage>
        <taxon>Bacteria</taxon>
        <taxon>Pseudomonadati</taxon>
        <taxon>Pseudomonadota</taxon>
        <taxon>Alphaproteobacteria</taxon>
        <taxon>Acetobacterales</taxon>
        <taxon>Acetobacteraceae</taxon>
        <taxon>Neoroseomonas</taxon>
    </lineage>
</organism>
<keyword evidence="8" id="KW-1185">Reference proteome</keyword>
<evidence type="ECO:0000313" key="7">
    <source>
        <dbReference type="EMBL" id="NMJ42742.1"/>
    </source>
</evidence>
<dbReference type="NCBIfam" id="TIGR00765">
    <property type="entry name" value="yihY_not_rbn"/>
    <property type="match status" value="1"/>
</dbReference>
<dbReference type="PIRSF" id="PIRSF035875">
    <property type="entry name" value="RNase_BN"/>
    <property type="match status" value="1"/>
</dbReference>
<evidence type="ECO:0000256" key="3">
    <source>
        <dbReference type="ARBA" id="ARBA00022692"/>
    </source>
</evidence>
<feature type="transmembrane region" description="Helical" evidence="6">
    <location>
        <begin position="260"/>
        <end position="282"/>
    </location>
</feature>
<evidence type="ECO:0000256" key="2">
    <source>
        <dbReference type="ARBA" id="ARBA00022475"/>
    </source>
</evidence>
<dbReference type="AlphaFoldDB" id="A0A848EFA2"/>
<comment type="caution">
    <text evidence="7">The sequence shown here is derived from an EMBL/GenBank/DDBJ whole genome shotgun (WGS) entry which is preliminary data.</text>
</comment>
<evidence type="ECO:0000256" key="4">
    <source>
        <dbReference type="ARBA" id="ARBA00022989"/>
    </source>
</evidence>
<accession>A0A848EFA2</accession>
<sequence length="290" mass="30765">MDVMPPLHSRPSRREGAIAIARRVMGSAASDRISLTAAGCAFYAMLALFPGITLLVLFYGMAFDSASVEPQLEVLRELVPDETYQLIAQRLHELVAQPRPRLEWGAIVSGAVAIWSASAGTRAMIGALNMAHGVEESRGFFRYHSLAIGMTLALTVAATLAIASLVALPSVVALLGLPPPHAWALRGMSMGTLLGLVFVGLILVYRLGPSGRHPGLVWTLPGAVVATLLWAVASAAFSLYVSNFATYDLMYGPLGATVGLLMWFWVSVYVVLLGAELNVALFRVAGSTSG</sequence>